<dbReference type="InterPro" id="IPR044280">
    <property type="entry name" value="Hac1/HY5"/>
</dbReference>
<keyword evidence="7" id="KW-0539">Nucleus</keyword>
<dbReference type="InterPro" id="IPR046347">
    <property type="entry name" value="bZIP_sf"/>
</dbReference>
<feature type="compositionally biased region" description="Low complexity" evidence="8">
    <location>
        <begin position="55"/>
        <end position="66"/>
    </location>
</feature>
<evidence type="ECO:0000256" key="6">
    <source>
        <dbReference type="ARBA" id="ARBA00023230"/>
    </source>
</evidence>
<dbReference type="Pfam" id="PF07716">
    <property type="entry name" value="bZIP_2"/>
    <property type="match status" value="1"/>
</dbReference>
<dbReference type="GO" id="GO:0000981">
    <property type="term" value="F:DNA-binding transcription factor activity, RNA polymerase II-specific"/>
    <property type="evidence" value="ECO:0007669"/>
    <property type="project" value="InterPro"/>
</dbReference>
<sequence>MEAQLSQLQEFNQASSSPATIKLEDLHQDQMAPSAQPHSSSTSVLNMSMDSRQDTTPSTTSTSTSKPTKKRKSWGQILPEPKTNLPPRKRAKTADEKEQRRIERVKRNRLAAHNSRERKRQEVDALQEEKQALEERVRAMETELAAYRSLFPQANVPQAAPLAETTPFQGVSILDEYQPEQHDEFKQEDFKPEPNSMATPSLVSFQSPDSLRSTLDSPMNSAPSTPGTELMNSDSDPTQHSAAMLCDLQCGLDNNFSLQYPDIPDDNAIDGSLFDFALFPENGSDLVGGTESFFESSFGEPSTHLSSNPSDLLEPLDASFFDMQPSAGATLTVSDAKGLAA</sequence>
<dbReference type="EMBL" id="WNWQ01001226">
    <property type="protein sequence ID" value="KAE9961952.1"/>
    <property type="molecule type" value="Genomic_DNA"/>
</dbReference>
<dbReference type="Gene3D" id="1.20.5.170">
    <property type="match status" value="1"/>
</dbReference>
<dbReference type="GO" id="GO:0006986">
    <property type="term" value="P:response to unfolded protein"/>
    <property type="evidence" value="ECO:0007669"/>
    <property type="project" value="UniProtKB-KW"/>
</dbReference>
<evidence type="ECO:0000256" key="1">
    <source>
        <dbReference type="ARBA" id="ARBA00004123"/>
    </source>
</evidence>
<organism evidence="10 11">
    <name type="scientific">Venturia inaequalis</name>
    <name type="common">Apple scab fungus</name>
    <dbReference type="NCBI Taxonomy" id="5025"/>
    <lineage>
        <taxon>Eukaryota</taxon>
        <taxon>Fungi</taxon>
        <taxon>Dikarya</taxon>
        <taxon>Ascomycota</taxon>
        <taxon>Pezizomycotina</taxon>
        <taxon>Dothideomycetes</taxon>
        <taxon>Pleosporomycetidae</taxon>
        <taxon>Venturiales</taxon>
        <taxon>Venturiaceae</taxon>
        <taxon>Venturia</taxon>
    </lineage>
</organism>
<dbReference type="InterPro" id="IPR004827">
    <property type="entry name" value="bZIP"/>
</dbReference>
<dbReference type="GO" id="GO:0003677">
    <property type="term" value="F:DNA binding"/>
    <property type="evidence" value="ECO:0007669"/>
    <property type="project" value="UniProtKB-KW"/>
</dbReference>
<dbReference type="GO" id="GO:0005634">
    <property type="term" value="C:nucleus"/>
    <property type="evidence" value="ECO:0007669"/>
    <property type="project" value="UniProtKB-SubCell"/>
</dbReference>
<feature type="region of interest" description="Disordered" evidence="8">
    <location>
        <begin position="1"/>
        <end position="125"/>
    </location>
</feature>
<evidence type="ECO:0000256" key="2">
    <source>
        <dbReference type="ARBA" id="ARBA00007163"/>
    </source>
</evidence>
<feature type="compositionally biased region" description="Polar residues" evidence="8">
    <location>
        <begin position="196"/>
        <end position="238"/>
    </location>
</feature>
<evidence type="ECO:0000256" key="3">
    <source>
        <dbReference type="ARBA" id="ARBA00023015"/>
    </source>
</evidence>
<feature type="region of interest" description="Disordered" evidence="8">
    <location>
        <begin position="180"/>
        <end position="238"/>
    </location>
</feature>
<comment type="caution">
    <text evidence="10">The sequence shown here is derived from an EMBL/GenBank/DDBJ whole genome shotgun (WGS) entry which is preliminary data.</text>
</comment>
<evidence type="ECO:0000256" key="5">
    <source>
        <dbReference type="ARBA" id="ARBA00023163"/>
    </source>
</evidence>
<evidence type="ECO:0000313" key="11">
    <source>
        <dbReference type="Proteomes" id="UP000433883"/>
    </source>
</evidence>
<evidence type="ECO:0000313" key="10">
    <source>
        <dbReference type="EMBL" id="KAE9961952.1"/>
    </source>
</evidence>
<dbReference type="SUPFAM" id="SSF57959">
    <property type="entry name" value="Leucine zipper domain"/>
    <property type="match status" value="1"/>
</dbReference>
<protein>
    <recommendedName>
        <fullName evidence="9">BZIP domain-containing protein</fullName>
    </recommendedName>
</protein>
<feature type="compositionally biased region" description="Basic and acidic residues" evidence="8">
    <location>
        <begin position="92"/>
        <end position="102"/>
    </location>
</feature>
<proteinExistence type="inferred from homology"/>
<feature type="compositionally biased region" description="Basic and acidic residues" evidence="8">
    <location>
        <begin position="180"/>
        <end position="192"/>
    </location>
</feature>
<feature type="compositionally biased region" description="Polar residues" evidence="8">
    <location>
        <begin position="31"/>
        <end position="50"/>
    </location>
</feature>
<dbReference type="SMART" id="SM00338">
    <property type="entry name" value="BRLZ"/>
    <property type="match status" value="1"/>
</dbReference>
<evidence type="ECO:0000256" key="4">
    <source>
        <dbReference type="ARBA" id="ARBA00023125"/>
    </source>
</evidence>
<dbReference type="PROSITE" id="PS00036">
    <property type="entry name" value="BZIP_BASIC"/>
    <property type="match status" value="1"/>
</dbReference>
<comment type="similarity">
    <text evidence="2">Belongs to the bZIP family.</text>
</comment>
<name>A0A8H3U279_VENIN</name>
<reference evidence="10 11" key="1">
    <citation type="submission" date="2019-11" db="EMBL/GenBank/DDBJ databases">
        <title>Venturia inaequalis Genome Resource.</title>
        <authorList>
            <person name="Lichtner F.J."/>
        </authorList>
    </citation>
    <scope>NUCLEOTIDE SEQUENCE [LARGE SCALE GENOMIC DNA]</scope>
    <source>
        <strain evidence="10">Bline_iso_100314</strain>
    </source>
</reference>
<keyword evidence="3" id="KW-0805">Transcription regulation</keyword>
<feature type="domain" description="BZIP" evidence="9">
    <location>
        <begin position="98"/>
        <end position="148"/>
    </location>
</feature>
<dbReference type="GO" id="GO:0045944">
    <property type="term" value="P:positive regulation of transcription by RNA polymerase II"/>
    <property type="evidence" value="ECO:0007669"/>
    <property type="project" value="InterPro"/>
</dbReference>
<dbReference type="AlphaFoldDB" id="A0A8H3U279"/>
<dbReference type="PANTHER" id="PTHR46714:SF6">
    <property type="entry name" value="TRANSCRIPTIONAL ACTIVATOR HAC1"/>
    <property type="match status" value="1"/>
</dbReference>
<evidence type="ECO:0000256" key="7">
    <source>
        <dbReference type="ARBA" id="ARBA00023242"/>
    </source>
</evidence>
<comment type="subcellular location">
    <subcellularLocation>
        <location evidence="1">Nucleus</location>
    </subcellularLocation>
</comment>
<keyword evidence="5" id="KW-0804">Transcription</keyword>
<dbReference type="PROSITE" id="PS50217">
    <property type="entry name" value="BZIP"/>
    <property type="match status" value="1"/>
</dbReference>
<keyword evidence="4" id="KW-0238">DNA-binding</keyword>
<evidence type="ECO:0000256" key="8">
    <source>
        <dbReference type="SAM" id="MobiDB-lite"/>
    </source>
</evidence>
<dbReference type="PANTHER" id="PTHR46714">
    <property type="entry name" value="TRANSCRIPTIONAL ACTIVATOR HAC1"/>
    <property type="match status" value="1"/>
</dbReference>
<feature type="compositionally biased region" description="Polar residues" evidence="8">
    <location>
        <begin position="1"/>
        <end position="19"/>
    </location>
</feature>
<evidence type="ECO:0000259" key="9">
    <source>
        <dbReference type="PROSITE" id="PS50217"/>
    </source>
</evidence>
<keyword evidence="6" id="KW-0834">Unfolded protein response</keyword>
<gene>
    <name evidence="10" type="ORF">BLS_001083</name>
</gene>
<accession>A0A8H3U279</accession>
<dbReference type="Proteomes" id="UP000433883">
    <property type="component" value="Unassembled WGS sequence"/>
</dbReference>